<evidence type="ECO:0000313" key="1">
    <source>
        <dbReference type="EMBL" id="SFJ34515.1"/>
    </source>
</evidence>
<dbReference type="STRING" id="52560.SAMN04488082_102370"/>
<organism evidence="1 2">
    <name type="scientific">Desulfomicrobium apsheronum</name>
    <dbReference type="NCBI Taxonomy" id="52560"/>
    <lineage>
        <taxon>Bacteria</taxon>
        <taxon>Pseudomonadati</taxon>
        <taxon>Thermodesulfobacteriota</taxon>
        <taxon>Desulfovibrionia</taxon>
        <taxon>Desulfovibrionales</taxon>
        <taxon>Desulfomicrobiaceae</taxon>
        <taxon>Desulfomicrobium</taxon>
    </lineage>
</organism>
<protein>
    <submittedName>
        <fullName evidence="1">Uncharacterized protein</fullName>
    </submittedName>
</protein>
<dbReference type="RefSeq" id="WP_092372822.1">
    <property type="nucleotide sequence ID" value="NZ_FORX01000002.1"/>
</dbReference>
<dbReference type="OrthoDB" id="5464418at2"/>
<sequence length="570" mass="66754">MKWQNAFSKIPTFKALKNGHLLPKSPLRDLDELRRFLDFIHIKFCLLKPYAEIKGYPMVDARDLLPSFEPSLTEFPELPGFSMVAFGRSLDYFNEIFQFDLLHTCRDPGSRILGESCVLESSLHCKNLACFLAHMSKEMREEFKEATKNHQISDIASYSLLVGFLSRMDRAHVLSLDRDGQFYLSGIYASLPSDLDTELKRFGLRSRKFKSNDNLLYENNREFVYQFLMELYGYPISSERKTSAAIFARRLHKMGENFLIKALGQSDRTLTSIFSTQSGHPYPRVEKIALVPVEIRGMDVLGYLDKEGYFFDRKRRTVILRVVYRQHKFDINNVRQDRALSVWRQEIIHPLTGQVCTSVNLLKDTYTMSLKLNDIVRGEFLGRVVYKKNDIVENTETHEKRLKFLHSWLSKHQRRMIGYSDEFYGEIVRVLDGYLNNPALAEEFSEHHELHQEVWTTYSYIKQAREIKELEDLKNRTHKGKKISYLEMLRLSTGILADLKFEFANYFAPLVSKAIFYSEAMLNDRYLIKTYMTPKEDQLTENGVTIRKLYRRLVSLVDELKAIRKTKTEA</sequence>
<dbReference type="AlphaFoldDB" id="A0A1I3QL66"/>
<accession>A0A1I3QL66</accession>
<dbReference type="Proteomes" id="UP000198635">
    <property type="component" value="Unassembled WGS sequence"/>
</dbReference>
<evidence type="ECO:0000313" key="2">
    <source>
        <dbReference type="Proteomes" id="UP000198635"/>
    </source>
</evidence>
<dbReference type="EMBL" id="FORX01000002">
    <property type="protein sequence ID" value="SFJ34515.1"/>
    <property type="molecule type" value="Genomic_DNA"/>
</dbReference>
<reference evidence="2" key="1">
    <citation type="submission" date="2016-10" db="EMBL/GenBank/DDBJ databases">
        <authorList>
            <person name="Varghese N."/>
            <person name="Submissions S."/>
        </authorList>
    </citation>
    <scope>NUCLEOTIDE SEQUENCE [LARGE SCALE GENOMIC DNA]</scope>
    <source>
        <strain evidence="2">DSM 5918</strain>
    </source>
</reference>
<proteinExistence type="predicted"/>
<name>A0A1I3QL66_9BACT</name>
<gene>
    <name evidence="1" type="ORF">SAMN04488082_102370</name>
</gene>
<keyword evidence="2" id="KW-1185">Reference proteome</keyword>